<proteinExistence type="predicted"/>
<accession>A0ACC7P233</accession>
<keyword evidence="2" id="KW-1185">Reference proteome</keyword>
<evidence type="ECO:0000313" key="2">
    <source>
        <dbReference type="Proteomes" id="UP001631969"/>
    </source>
</evidence>
<keyword evidence="1" id="KW-0012">Acyltransferase</keyword>
<dbReference type="Proteomes" id="UP001631969">
    <property type="component" value="Unassembled WGS sequence"/>
</dbReference>
<gene>
    <name evidence="1" type="ORF">ACI1P1_22425</name>
</gene>
<comment type="caution">
    <text evidence="1">The sequence shown here is derived from an EMBL/GenBank/DDBJ whole genome shotgun (WGS) entry which is preliminary data.</text>
</comment>
<dbReference type="EC" id="2.3.-.-" evidence="1"/>
<sequence length="200" mass="23756">MKPYISTPNKQLKRKERQTTHMVMETERLVIRPFSENDWSDLHDYLSQEQVLKYEPGEVSNEEDCRKIARERAQGDRFGAVCLKETNKMIGHVYFEQKEPAQFKTWMLGYIFNPAFYGNGYATEACQRLLKYGFEELGAHRVMALCNPENAASWRLLERLQMRREGHFKKAAFFRTTENGQPIWHDAYQYAILKDEWMIK</sequence>
<keyword evidence="1" id="KW-0808">Transferase</keyword>
<organism evidence="1 2">
    <name type="scientific">Paenibacillus mesotrionivorans</name>
    <dbReference type="NCBI Taxonomy" id="3160968"/>
    <lineage>
        <taxon>Bacteria</taxon>
        <taxon>Bacillati</taxon>
        <taxon>Bacillota</taxon>
        <taxon>Bacilli</taxon>
        <taxon>Bacillales</taxon>
        <taxon>Paenibacillaceae</taxon>
        <taxon>Paenibacillus</taxon>
    </lineage>
</organism>
<protein>
    <submittedName>
        <fullName evidence="1">GNAT family N-acetyltransferase</fullName>
        <ecNumber evidence="1">2.3.-.-</ecNumber>
    </submittedName>
</protein>
<dbReference type="EMBL" id="JBJURJ010000016">
    <property type="protein sequence ID" value="MFM9331053.1"/>
    <property type="molecule type" value="Genomic_DNA"/>
</dbReference>
<evidence type="ECO:0000313" key="1">
    <source>
        <dbReference type="EMBL" id="MFM9331053.1"/>
    </source>
</evidence>
<reference evidence="1" key="1">
    <citation type="submission" date="2024-12" db="EMBL/GenBank/DDBJ databases">
        <authorList>
            <person name="Wu N."/>
        </authorList>
    </citation>
    <scope>NUCLEOTIDE SEQUENCE</scope>
    <source>
        <strain evidence="1">P15</strain>
    </source>
</reference>
<name>A0ACC7P233_9BACL</name>